<dbReference type="GO" id="GO:1902936">
    <property type="term" value="F:phosphatidylinositol bisphosphate binding"/>
    <property type="evidence" value="ECO:0007669"/>
    <property type="project" value="TreeGrafter"/>
</dbReference>
<dbReference type="Pfam" id="PF03765">
    <property type="entry name" value="CRAL_TRIO_N"/>
    <property type="match status" value="1"/>
</dbReference>
<dbReference type="PROSITE" id="PS50191">
    <property type="entry name" value="CRAL_TRIO"/>
    <property type="match status" value="2"/>
</dbReference>
<dbReference type="Gene3D" id="3.40.525.10">
    <property type="entry name" value="CRAL-TRIO lipid binding domain"/>
    <property type="match status" value="2"/>
</dbReference>
<evidence type="ECO:0000259" key="1">
    <source>
        <dbReference type="PROSITE" id="PS50191"/>
    </source>
</evidence>
<dbReference type="Proteomes" id="UP000030742">
    <property type="component" value="Unassembled WGS sequence"/>
</dbReference>
<dbReference type="GO" id="GO:0016020">
    <property type="term" value="C:membrane"/>
    <property type="evidence" value="ECO:0007669"/>
    <property type="project" value="TreeGrafter"/>
</dbReference>
<proteinExistence type="predicted"/>
<dbReference type="SUPFAM" id="SSF46938">
    <property type="entry name" value="CRAL/TRIO N-terminal domain"/>
    <property type="match status" value="2"/>
</dbReference>
<dbReference type="InterPro" id="IPR011074">
    <property type="entry name" value="CRAL/TRIO_N_dom"/>
</dbReference>
<dbReference type="CDD" id="cd00170">
    <property type="entry name" value="SEC14"/>
    <property type="match status" value="2"/>
</dbReference>
<dbReference type="PRINTS" id="PR00180">
    <property type="entry name" value="CRETINALDHBP"/>
</dbReference>
<dbReference type="PANTHER" id="PTHR10174:SF234">
    <property type="entry name" value="SD01558P"/>
    <property type="match status" value="1"/>
</dbReference>
<dbReference type="EMBL" id="KB632364">
    <property type="protein sequence ID" value="ERL93558.1"/>
    <property type="molecule type" value="Genomic_DNA"/>
</dbReference>
<dbReference type="AlphaFoldDB" id="U4UM51"/>
<dbReference type="SUPFAM" id="SSF52087">
    <property type="entry name" value="CRAL/TRIO domain"/>
    <property type="match status" value="2"/>
</dbReference>
<gene>
    <name evidence="2" type="ORF">D910_10847</name>
</gene>
<dbReference type="InterPro" id="IPR036273">
    <property type="entry name" value="CRAL/TRIO_N_dom_sf"/>
</dbReference>
<dbReference type="InterPro" id="IPR001251">
    <property type="entry name" value="CRAL-TRIO_dom"/>
</dbReference>
<organism evidence="2 3">
    <name type="scientific">Dendroctonus ponderosae</name>
    <name type="common">Mountain pine beetle</name>
    <dbReference type="NCBI Taxonomy" id="77166"/>
    <lineage>
        <taxon>Eukaryota</taxon>
        <taxon>Metazoa</taxon>
        <taxon>Ecdysozoa</taxon>
        <taxon>Arthropoda</taxon>
        <taxon>Hexapoda</taxon>
        <taxon>Insecta</taxon>
        <taxon>Pterygota</taxon>
        <taxon>Neoptera</taxon>
        <taxon>Endopterygota</taxon>
        <taxon>Coleoptera</taxon>
        <taxon>Polyphaga</taxon>
        <taxon>Cucujiformia</taxon>
        <taxon>Curculionidae</taxon>
        <taxon>Scolytinae</taxon>
        <taxon>Dendroctonus</taxon>
    </lineage>
</organism>
<evidence type="ECO:0000313" key="2">
    <source>
        <dbReference type="EMBL" id="ERL93558.1"/>
    </source>
</evidence>
<dbReference type="InterPro" id="IPR036865">
    <property type="entry name" value="CRAL-TRIO_dom_sf"/>
</dbReference>
<protein>
    <recommendedName>
        <fullName evidence="1">CRAL-TRIO domain-containing protein</fullName>
    </recommendedName>
</protein>
<name>U4UM51_DENPD</name>
<sequence length="627" mass="73373">MKTLPVIMPSDPDVSYELDLGEPPQELMEWAKENIRENPDTRCLIIEDFRDIIYARGECTPHRTDDEFLLRFLRGRKFNMESAYRLFVNYYNFKEDNPEFFDGVNLKSLLRIGCDDLITVPPYRDQNGRRILLYRMGNWDTEKYSVTNIFQATMAILELAILEPRAQILGGIGFFDMQNLTLQQAYHMTPSVAHKIVQILVTSFPMKIYAIHVVFQPWIFDVVYKVIHPLLNGAMKDRVFFHGEDMESLHKHIDPKHLPEKYGGRHPDYGYAPWIEGFGKSEEIKEELRSLGYKIDENDYEEYKSDSEKSEKMEQIKSTVVQNLHAIEELNENDVELSPQINLKEPDLDDPILKWAERNIAEDPNNKIELIEELKDMIFERGECEPHRMDDAFLLRFLRARHFIVRMAHRLMVNYYTFRETNPTYFSNIDYSKLLELGEAEIFTVPPYVDQNGRRLLYFRIENWNTSQFTPDELFQAIIFLINAAILEPKHQILGGICIIDVNNLGAGHAWYLTPKIAKSMVAVGYSSLPHRIEAVHIVNGSKLFDYAFGLLKPLLPEYVRQKIIIHSDLDSLHKWVLPKYLPKRYGGIHKDYRYNEWLSTVSNNEDLLEEIESYGYTGGKDFLKSL</sequence>
<reference evidence="2 3" key="1">
    <citation type="journal article" date="2013" name="Genome Biol.">
        <title>Draft genome of the mountain pine beetle, Dendroctonus ponderosae Hopkins, a major forest pest.</title>
        <authorList>
            <person name="Keeling C.I."/>
            <person name="Yuen M.M."/>
            <person name="Liao N.Y."/>
            <person name="Docking T.R."/>
            <person name="Chan S.K."/>
            <person name="Taylor G.A."/>
            <person name="Palmquist D.L."/>
            <person name="Jackman S.D."/>
            <person name="Nguyen A."/>
            <person name="Li M."/>
            <person name="Henderson H."/>
            <person name="Janes J.K."/>
            <person name="Zhao Y."/>
            <person name="Pandoh P."/>
            <person name="Moore R."/>
            <person name="Sperling F.A."/>
            <person name="Huber D.P."/>
            <person name="Birol I."/>
            <person name="Jones S.J."/>
            <person name="Bohlmann J."/>
        </authorList>
    </citation>
    <scope>NUCLEOTIDE SEQUENCE</scope>
</reference>
<accession>U4UM51</accession>
<evidence type="ECO:0000313" key="3">
    <source>
        <dbReference type="Proteomes" id="UP000030742"/>
    </source>
</evidence>
<dbReference type="OrthoDB" id="440711at2759"/>
<dbReference type="Gene3D" id="1.20.5.1200">
    <property type="entry name" value="Alpha-tocopherol transfer"/>
    <property type="match status" value="1"/>
</dbReference>
<feature type="domain" description="CRAL-TRIO" evidence="1">
    <location>
        <begin position="430"/>
        <end position="594"/>
    </location>
</feature>
<dbReference type="Gene3D" id="1.10.8.20">
    <property type="entry name" value="N-terminal domain of phosphatidylinositol transfer protein sec14p"/>
    <property type="match status" value="2"/>
</dbReference>
<dbReference type="Pfam" id="PF00650">
    <property type="entry name" value="CRAL_TRIO"/>
    <property type="match status" value="2"/>
</dbReference>
<dbReference type="SMART" id="SM00516">
    <property type="entry name" value="SEC14"/>
    <property type="match status" value="2"/>
</dbReference>
<dbReference type="SMART" id="SM01100">
    <property type="entry name" value="CRAL_TRIO_N"/>
    <property type="match status" value="2"/>
</dbReference>
<dbReference type="PANTHER" id="PTHR10174">
    <property type="entry name" value="ALPHA-TOCOPHEROL TRANSFER PROTEIN-RELATED"/>
    <property type="match status" value="1"/>
</dbReference>
<feature type="domain" description="CRAL-TRIO" evidence="1">
    <location>
        <begin position="124"/>
        <end position="270"/>
    </location>
</feature>